<proteinExistence type="predicted"/>
<gene>
    <name evidence="1" type="primary">maiA</name>
    <name evidence="1" type="ORF">LOM8899_02306</name>
</gene>
<dbReference type="EC" id="5.2.1.1" evidence="1"/>
<dbReference type="Pfam" id="PF17645">
    <property type="entry name" value="Amdase"/>
    <property type="match status" value="1"/>
</dbReference>
<reference evidence="1 2" key="1">
    <citation type="submission" date="2017-05" db="EMBL/GenBank/DDBJ databases">
        <authorList>
            <person name="Song R."/>
            <person name="Chenine A.L."/>
            <person name="Ruprecht R.M."/>
        </authorList>
    </citation>
    <scope>NUCLEOTIDE SEQUENCE [LARGE SCALE GENOMIC DNA]</scope>
    <source>
        <strain evidence="1 2">CECT 8899</strain>
    </source>
</reference>
<accession>A0A238LEL6</accession>
<dbReference type="InterPro" id="IPR053714">
    <property type="entry name" value="Iso_Racemase_Enz_sf"/>
</dbReference>
<name>A0A238LEL6_9RHOB</name>
<dbReference type="EMBL" id="FXZK01000004">
    <property type="protein sequence ID" value="SMY08157.1"/>
    <property type="molecule type" value="Genomic_DNA"/>
</dbReference>
<dbReference type="InterPro" id="IPR026286">
    <property type="entry name" value="MaiA/AMDase"/>
</dbReference>
<dbReference type="RefSeq" id="WP_093992363.1">
    <property type="nucleotide sequence ID" value="NZ_FXZK01000004.1"/>
</dbReference>
<evidence type="ECO:0000313" key="1">
    <source>
        <dbReference type="EMBL" id="SMY08157.1"/>
    </source>
</evidence>
<dbReference type="OrthoDB" id="9816064at2"/>
<dbReference type="Proteomes" id="UP000201613">
    <property type="component" value="Unassembled WGS sequence"/>
</dbReference>
<organism evidence="1 2">
    <name type="scientific">Flavimaricola marinus</name>
    <dbReference type="NCBI Taxonomy" id="1819565"/>
    <lineage>
        <taxon>Bacteria</taxon>
        <taxon>Pseudomonadati</taxon>
        <taxon>Pseudomonadota</taxon>
        <taxon>Alphaproteobacteria</taxon>
        <taxon>Rhodobacterales</taxon>
        <taxon>Paracoccaceae</taxon>
        <taxon>Flavimaricola</taxon>
    </lineage>
</organism>
<dbReference type="PANTHER" id="PTHR40267:SF1">
    <property type="entry name" value="BLR3294 PROTEIN"/>
    <property type="match status" value="1"/>
</dbReference>
<dbReference type="GO" id="GO:0050076">
    <property type="term" value="F:maleate isomerase activity"/>
    <property type="evidence" value="ECO:0007669"/>
    <property type="project" value="UniProtKB-EC"/>
</dbReference>
<keyword evidence="1" id="KW-0413">Isomerase</keyword>
<keyword evidence="2" id="KW-1185">Reference proteome</keyword>
<dbReference type="Gene3D" id="3.40.50.12500">
    <property type="match status" value="1"/>
</dbReference>
<dbReference type="PIRSF" id="PIRSF015736">
    <property type="entry name" value="MI"/>
    <property type="match status" value="1"/>
</dbReference>
<protein>
    <submittedName>
        <fullName evidence="1">Maleate isomerase</fullName>
        <ecNumber evidence="1">5.2.1.1</ecNumber>
    </submittedName>
</protein>
<evidence type="ECO:0000313" key="2">
    <source>
        <dbReference type="Proteomes" id="UP000201613"/>
    </source>
</evidence>
<sequence>MERDKLGWRARIGVVAPATNTIVQPEMEAMRPDGVTNHLGRIRVTNVPMATDADFIKLLDALDADMDRALDDVAAAAPDHMIIGVTSPMLRGGRASCDARLARLEERTGIAMTAGSTALARVLAALGLKRIGLITPYQPVMDQMLTDFFTGEGVSVAHLVTLRCPTPFAIAQVPQGRLSQEIEAGDRPEIEAWVQVGTNLAFTGFVPALTEQVGKPVIGVNAVTYWEALRRVGITEDLPALGPILGDLPYR</sequence>
<dbReference type="PANTHER" id="PTHR40267">
    <property type="entry name" value="BLR3294 PROTEIN"/>
    <property type="match status" value="1"/>
</dbReference>
<dbReference type="AlphaFoldDB" id="A0A238LEL6"/>